<protein>
    <submittedName>
        <fullName evidence="1">Uncharacterized protein</fullName>
    </submittedName>
</protein>
<name>A0AAE4F0Y6_9EURY</name>
<dbReference type="Proteomes" id="UP001253439">
    <property type="component" value="Unassembled WGS sequence"/>
</dbReference>
<evidence type="ECO:0000313" key="2">
    <source>
        <dbReference type="Proteomes" id="UP001253439"/>
    </source>
</evidence>
<reference evidence="1 2" key="1">
    <citation type="submission" date="2022-06" db="EMBL/GenBank/DDBJ databases">
        <title>Haloarcula sp. a new haloarchaeum isolate from saline soil.</title>
        <authorList>
            <person name="Strakova D."/>
            <person name="Galisteo C."/>
            <person name="Sanchez-Porro C."/>
            <person name="Ventosa A."/>
        </authorList>
    </citation>
    <scope>NUCLEOTIDE SEQUENCE [LARGE SCALE GENOMIC DNA]</scope>
    <source>
        <strain evidence="1 2">S1AR25-5A</strain>
    </source>
</reference>
<organism evidence="1 2">
    <name type="scientific">Haloarcula terrestris</name>
    <dbReference type="NCBI Taxonomy" id="2950533"/>
    <lineage>
        <taxon>Archaea</taxon>
        <taxon>Methanobacteriati</taxon>
        <taxon>Methanobacteriota</taxon>
        <taxon>Stenosarchaea group</taxon>
        <taxon>Halobacteria</taxon>
        <taxon>Halobacteriales</taxon>
        <taxon>Haloarculaceae</taxon>
        <taxon>Haloarcula</taxon>
    </lineage>
</organism>
<sequence>MTNRLNEAIKQIRIVKEKVDDPELSGELERALEALQNAVESLEDDE</sequence>
<proteinExistence type="predicted"/>
<gene>
    <name evidence="1" type="ORF">NDI54_20630</name>
</gene>
<evidence type="ECO:0000313" key="1">
    <source>
        <dbReference type="EMBL" id="MDS0223751.1"/>
    </source>
</evidence>
<dbReference type="EMBL" id="JAMQOM010000023">
    <property type="protein sequence ID" value="MDS0223751.1"/>
    <property type="molecule type" value="Genomic_DNA"/>
</dbReference>
<keyword evidence="2" id="KW-1185">Reference proteome</keyword>
<dbReference type="RefSeq" id="WP_310898240.1">
    <property type="nucleotide sequence ID" value="NZ_JAMQOM010000023.1"/>
</dbReference>
<accession>A0AAE4F0Y6</accession>
<dbReference type="AlphaFoldDB" id="A0AAE4F0Y6"/>
<comment type="caution">
    <text evidence="1">The sequence shown here is derived from an EMBL/GenBank/DDBJ whole genome shotgun (WGS) entry which is preliminary data.</text>
</comment>